<comment type="caution">
    <text evidence="7">The sequence shown here is derived from an EMBL/GenBank/DDBJ whole genome shotgun (WGS) entry which is preliminary data.</text>
</comment>
<dbReference type="InterPro" id="IPR016032">
    <property type="entry name" value="Sig_transdc_resp-reg_C-effctor"/>
</dbReference>
<dbReference type="InterPro" id="IPR051677">
    <property type="entry name" value="AfsR-DnrI-RedD_regulator"/>
</dbReference>
<dbReference type="SUPFAM" id="SSF52540">
    <property type="entry name" value="P-loop containing nucleoside triphosphate hydrolases"/>
    <property type="match status" value="1"/>
</dbReference>
<sequence>MTALTFAAVSDSAVVSHRLRLEILGALRVWLDGTEVDAGARQQRCLLAMFLAHEGRPLGVAELIGMLWGDDPPASAVNVIHKYVGALRRLLEPGLETRAAGSYLRRHGSAYLFSAGSAELDLSTFRATVAAAREDVAAGRDRAGLDRYAQALRLWHGTAADTLADSAAATATFAKIDSEFFDAVIAATALAVPAHQGARMLAPLRLAASVGRFHEPVHAALVTALAAAGQQAAALSAYRVIRERLTGELGIDPGPELQAAHRRVLTQTTVPADFPPPAQLPHDQPMFTGRATELAVLAEIAGTRDAADHTGPLIVALDGVAGVGKSTLAVHFAHRVAGDFADGQLALDLRGNRSDGDGLTAGEALATLLYGLGVPTHDLPESYDARLGAYRSRTAGKQILLLLDNVRDAGQVRPLFPASPGSMVLVTSRRSLIGLAAHDGAHLLRVDPPDAASARELLRRRLAAAPNRVAEIDAAATGALDSILASCGRLPLTLAILAARLSGDPRLSLAAVAAELAVRPADPAAARSSSRPHIGQ</sequence>
<dbReference type="Gene3D" id="1.25.40.10">
    <property type="entry name" value="Tetratricopeptide repeat domain"/>
    <property type="match status" value="1"/>
</dbReference>
<dbReference type="GO" id="GO:0000160">
    <property type="term" value="P:phosphorelay signal transduction system"/>
    <property type="evidence" value="ECO:0007669"/>
    <property type="project" value="InterPro"/>
</dbReference>
<feature type="DNA-binding region" description="OmpR/PhoB-type" evidence="5">
    <location>
        <begin position="10"/>
        <end position="115"/>
    </location>
</feature>
<dbReference type="InterPro" id="IPR011990">
    <property type="entry name" value="TPR-like_helical_dom_sf"/>
</dbReference>
<dbReference type="Pfam" id="PF00486">
    <property type="entry name" value="Trans_reg_C"/>
    <property type="match status" value="1"/>
</dbReference>
<dbReference type="InterPro" id="IPR005158">
    <property type="entry name" value="BTAD"/>
</dbReference>
<dbReference type="InterPro" id="IPR036388">
    <property type="entry name" value="WH-like_DNA-bd_sf"/>
</dbReference>
<dbReference type="Proteomes" id="UP000680865">
    <property type="component" value="Unassembled WGS sequence"/>
</dbReference>
<evidence type="ECO:0000259" key="6">
    <source>
        <dbReference type="PROSITE" id="PS51755"/>
    </source>
</evidence>
<dbReference type="EMBL" id="BOQP01000004">
    <property type="protein sequence ID" value="GIM68068.1"/>
    <property type="molecule type" value="Genomic_DNA"/>
</dbReference>
<dbReference type="Gene3D" id="1.10.10.10">
    <property type="entry name" value="Winged helix-like DNA-binding domain superfamily/Winged helix DNA-binding domain"/>
    <property type="match status" value="1"/>
</dbReference>
<dbReference type="SMART" id="SM00862">
    <property type="entry name" value="Trans_reg_C"/>
    <property type="match status" value="1"/>
</dbReference>
<keyword evidence="3 5" id="KW-0238">DNA-binding</keyword>
<dbReference type="Pfam" id="PF03704">
    <property type="entry name" value="BTAD"/>
    <property type="match status" value="1"/>
</dbReference>
<evidence type="ECO:0000313" key="7">
    <source>
        <dbReference type="EMBL" id="GIM68068.1"/>
    </source>
</evidence>
<keyword evidence="4" id="KW-0804">Transcription</keyword>
<reference evidence="7" key="1">
    <citation type="submission" date="2021-03" db="EMBL/GenBank/DDBJ databases">
        <title>Whole genome shotgun sequence of Actinoplanes consettensis NBRC 14913.</title>
        <authorList>
            <person name="Komaki H."/>
            <person name="Tamura T."/>
        </authorList>
    </citation>
    <scope>NUCLEOTIDE SEQUENCE</scope>
    <source>
        <strain evidence="7">NBRC 14913</strain>
    </source>
</reference>
<evidence type="ECO:0000256" key="4">
    <source>
        <dbReference type="ARBA" id="ARBA00023163"/>
    </source>
</evidence>
<dbReference type="PANTHER" id="PTHR35807">
    <property type="entry name" value="TRANSCRIPTIONAL REGULATOR REDD-RELATED"/>
    <property type="match status" value="1"/>
</dbReference>
<keyword evidence="8" id="KW-1185">Reference proteome</keyword>
<evidence type="ECO:0000256" key="1">
    <source>
        <dbReference type="ARBA" id="ARBA00005820"/>
    </source>
</evidence>
<gene>
    <name evidence="7" type="ORF">Aco04nite_09100</name>
</gene>
<name>A0A919VLN8_9ACTN</name>
<evidence type="ECO:0000256" key="5">
    <source>
        <dbReference type="PROSITE-ProRule" id="PRU01091"/>
    </source>
</evidence>
<dbReference type="InterPro" id="IPR001867">
    <property type="entry name" value="OmpR/PhoB-type_DNA-bd"/>
</dbReference>
<dbReference type="GO" id="GO:0006355">
    <property type="term" value="P:regulation of DNA-templated transcription"/>
    <property type="evidence" value="ECO:0007669"/>
    <property type="project" value="InterPro"/>
</dbReference>
<dbReference type="SMART" id="SM01043">
    <property type="entry name" value="BTAD"/>
    <property type="match status" value="1"/>
</dbReference>
<dbReference type="PROSITE" id="PS51755">
    <property type="entry name" value="OMPR_PHOB"/>
    <property type="match status" value="1"/>
</dbReference>
<accession>A0A919VLN8</accession>
<evidence type="ECO:0000313" key="8">
    <source>
        <dbReference type="Proteomes" id="UP000680865"/>
    </source>
</evidence>
<dbReference type="PRINTS" id="PR00364">
    <property type="entry name" value="DISEASERSIST"/>
</dbReference>
<dbReference type="SUPFAM" id="SSF46894">
    <property type="entry name" value="C-terminal effector domain of the bipartite response regulators"/>
    <property type="match status" value="1"/>
</dbReference>
<evidence type="ECO:0000256" key="2">
    <source>
        <dbReference type="ARBA" id="ARBA00023015"/>
    </source>
</evidence>
<comment type="similarity">
    <text evidence="1">Belongs to the AfsR/DnrI/RedD regulatory family.</text>
</comment>
<organism evidence="7 8">
    <name type="scientific">Winogradskya consettensis</name>
    <dbReference type="NCBI Taxonomy" id="113560"/>
    <lineage>
        <taxon>Bacteria</taxon>
        <taxon>Bacillati</taxon>
        <taxon>Actinomycetota</taxon>
        <taxon>Actinomycetes</taxon>
        <taxon>Micromonosporales</taxon>
        <taxon>Micromonosporaceae</taxon>
        <taxon>Winogradskya</taxon>
    </lineage>
</organism>
<protein>
    <recommendedName>
        <fullName evidence="6">OmpR/PhoB-type domain-containing protein</fullName>
    </recommendedName>
</protein>
<dbReference type="SUPFAM" id="SSF48452">
    <property type="entry name" value="TPR-like"/>
    <property type="match status" value="1"/>
</dbReference>
<proteinExistence type="inferred from homology"/>
<evidence type="ECO:0000256" key="3">
    <source>
        <dbReference type="ARBA" id="ARBA00023125"/>
    </source>
</evidence>
<dbReference type="InterPro" id="IPR027417">
    <property type="entry name" value="P-loop_NTPase"/>
</dbReference>
<dbReference type="GO" id="GO:0003677">
    <property type="term" value="F:DNA binding"/>
    <property type="evidence" value="ECO:0007669"/>
    <property type="project" value="UniProtKB-UniRule"/>
</dbReference>
<dbReference type="AlphaFoldDB" id="A0A919VLN8"/>
<keyword evidence="2" id="KW-0805">Transcription regulation</keyword>
<dbReference type="PANTHER" id="PTHR35807:SF1">
    <property type="entry name" value="TRANSCRIPTIONAL REGULATOR REDD"/>
    <property type="match status" value="1"/>
</dbReference>
<feature type="domain" description="OmpR/PhoB-type" evidence="6">
    <location>
        <begin position="10"/>
        <end position="115"/>
    </location>
</feature>